<evidence type="ECO:0000313" key="1">
    <source>
        <dbReference type="EMBL" id="KAK8515999.1"/>
    </source>
</evidence>
<name>A0ABR2CAX2_9ROSI</name>
<reference evidence="1 2" key="1">
    <citation type="journal article" date="2024" name="G3 (Bethesda)">
        <title>Genome assembly of Hibiscus sabdariffa L. provides insights into metabolisms of medicinal natural products.</title>
        <authorList>
            <person name="Kim T."/>
        </authorList>
    </citation>
    <scope>NUCLEOTIDE SEQUENCE [LARGE SCALE GENOMIC DNA]</scope>
    <source>
        <strain evidence="1">TK-2024</strain>
        <tissue evidence="1">Old leaves</tissue>
    </source>
</reference>
<gene>
    <name evidence="1" type="ORF">V6N12_066837</name>
</gene>
<comment type="caution">
    <text evidence="1">The sequence shown here is derived from an EMBL/GenBank/DDBJ whole genome shotgun (WGS) entry which is preliminary data.</text>
</comment>
<dbReference type="EMBL" id="JBBPBM010000061">
    <property type="protein sequence ID" value="KAK8515999.1"/>
    <property type="molecule type" value="Genomic_DNA"/>
</dbReference>
<proteinExistence type="predicted"/>
<evidence type="ECO:0000313" key="2">
    <source>
        <dbReference type="Proteomes" id="UP001472677"/>
    </source>
</evidence>
<keyword evidence="2" id="KW-1185">Reference proteome</keyword>
<sequence>MKFGSKVRSFVDKLRRCHKLKYYYFRYQRLVQHHLSDDENDDGVGGAPRIYVPVTVGEEAKSYDVPLMYLSLPWFREMVIGPKESDLGRPIAVDCSPEMFELFLELWSFKWDFNEGNYFTFLRKFEKWSRGLGGGDEYSSSGNADADAVRRTSDEMSIPSSSSVAES</sequence>
<organism evidence="1 2">
    <name type="scientific">Hibiscus sabdariffa</name>
    <name type="common">roselle</name>
    <dbReference type="NCBI Taxonomy" id="183260"/>
    <lineage>
        <taxon>Eukaryota</taxon>
        <taxon>Viridiplantae</taxon>
        <taxon>Streptophyta</taxon>
        <taxon>Embryophyta</taxon>
        <taxon>Tracheophyta</taxon>
        <taxon>Spermatophyta</taxon>
        <taxon>Magnoliopsida</taxon>
        <taxon>eudicotyledons</taxon>
        <taxon>Gunneridae</taxon>
        <taxon>Pentapetalae</taxon>
        <taxon>rosids</taxon>
        <taxon>malvids</taxon>
        <taxon>Malvales</taxon>
        <taxon>Malvaceae</taxon>
        <taxon>Malvoideae</taxon>
        <taxon>Hibiscus</taxon>
    </lineage>
</organism>
<dbReference type="Proteomes" id="UP001472677">
    <property type="component" value="Unassembled WGS sequence"/>
</dbReference>
<protein>
    <submittedName>
        <fullName evidence="1">Uncharacterized protein</fullName>
    </submittedName>
</protein>
<accession>A0ABR2CAX2</accession>